<proteinExistence type="predicted"/>
<dbReference type="Proteomes" id="UP000002748">
    <property type="component" value="Unassembled WGS sequence"/>
</dbReference>
<dbReference type="AlphaFoldDB" id="J4U6W7"/>
<gene>
    <name evidence="1" type="ORF">A1Q1_05580</name>
</gene>
<organism evidence="1 2">
    <name type="scientific">Trichosporon asahii var. asahii (strain ATCC 90039 / CBS 2479 / JCM 2466 / KCTC 7840 / NBRC 103889/ NCYC 2677 / UAMH 7654)</name>
    <name type="common">Yeast</name>
    <dbReference type="NCBI Taxonomy" id="1186058"/>
    <lineage>
        <taxon>Eukaryota</taxon>
        <taxon>Fungi</taxon>
        <taxon>Dikarya</taxon>
        <taxon>Basidiomycota</taxon>
        <taxon>Agaricomycotina</taxon>
        <taxon>Tremellomycetes</taxon>
        <taxon>Trichosporonales</taxon>
        <taxon>Trichosporonaceae</taxon>
        <taxon>Trichosporon</taxon>
    </lineage>
</organism>
<dbReference type="KEGG" id="tasa:A1Q1_05580"/>
<dbReference type="HOGENOM" id="CLU_729953_0_0_1"/>
<accession>J4U6W7</accession>
<sequence length="327" mass="37163">MLYLADHIKEPPEGRLFSVFTTGGDSLPIQRLNVTDKVMDQSDKSLNKRLWGRYPFELSNHWDIVLQLTTLRGRLERASTSTPEDLARAMLLRDLEERYQLYVIVYDTALLIETTLPIKGRFMAFNRFDAMRTDIMVDPADIANDPVSLLQPLENHYDKRENGVEDWEEEWGKEWGDRLWAAEATAHLIWMARLMGLAPFHASPCLFTGAKASELGLAQEQGKLLTRLAQGCLRLGEGNGRFYHCAKQFALLAIGLRYIHHPHLITAVEAYRDACQGMHPHPTGARVPIPHLDKTLERLRSKSKTVTGWAHEHCLTEAHEGCMGPDV</sequence>
<protein>
    <submittedName>
        <fullName evidence="1">Uncharacterized protein</fullName>
    </submittedName>
</protein>
<dbReference type="EMBL" id="ALBS01000316">
    <property type="protein sequence ID" value="EJT45960.1"/>
    <property type="molecule type" value="Genomic_DNA"/>
</dbReference>
<name>J4U6W7_TRIAS</name>
<dbReference type="RefSeq" id="XP_014176264.1">
    <property type="nucleotide sequence ID" value="XM_014320789.1"/>
</dbReference>
<dbReference type="GeneID" id="25989092"/>
<dbReference type="VEuPathDB" id="FungiDB:A1Q1_05580"/>
<evidence type="ECO:0000313" key="1">
    <source>
        <dbReference type="EMBL" id="EJT45960.1"/>
    </source>
</evidence>
<evidence type="ECO:0000313" key="2">
    <source>
        <dbReference type="Proteomes" id="UP000002748"/>
    </source>
</evidence>
<comment type="caution">
    <text evidence="1">The sequence shown here is derived from an EMBL/GenBank/DDBJ whole genome shotgun (WGS) entry which is preliminary data.</text>
</comment>
<reference evidence="1 2" key="1">
    <citation type="journal article" date="2012" name="Eukaryot. Cell">
        <title>Draft genome sequence of CBS 2479, the standard type strain of Trichosporon asahii.</title>
        <authorList>
            <person name="Yang R.Y."/>
            <person name="Li H.T."/>
            <person name="Zhu H."/>
            <person name="Zhou G.P."/>
            <person name="Wang M."/>
            <person name="Wang L."/>
        </authorList>
    </citation>
    <scope>NUCLEOTIDE SEQUENCE [LARGE SCALE GENOMIC DNA]</scope>
    <source>
        <strain evidence="2">ATCC 90039 / CBS 2479 / JCM 2466 / KCTC 7840 / NCYC 2677 / UAMH 7654</strain>
    </source>
</reference>